<dbReference type="Proteomes" id="UP000007151">
    <property type="component" value="Unassembled WGS sequence"/>
</dbReference>
<evidence type="ECO:0000313" key="1">
    <source>
        <dbReference type="EMBL" id="OWR46342.1"/>
    </source>
</evidence>
<sequence length="114" mass="12425">MVERAERITLSLSFIPTAHLYQQPHFHCAGSVSEGAVCGRRASCTYADPAGWLYAACHASGRRDTAFTCSIHRGESDFHEGNDNDRAVSTSGRSATVTAVLNVSELYDYNPRSL</sequence>
<dbReference type="InParanoid" id="A0A212EXW8"/>
<name>A0A212EXW8_DANPL</name>
<proteinExistence type="predicted"/>
<dbReference type="AlphaFoldDB" id="A0A212EXW8"/>
<protein>
    <submittedName>
        <fullName evidence="1">Uncharacterized protein</fullName>
    </submittedName>
</protein>
<organism evidence="1 2">
    <name type="scientific">Danaus plexippus plexippus</name>
    <dbReference type="NCBI Taxonomy" id="278856"/>
    <lineage>
        <taxon>Eukaryota</taxon>
        <taxon>Metazoa</taxon>
        <taxon>Ecdysozoa</taxon>
        <taxon>Arthropoda</taxon>
        <taxon>Hexapoda</taxon>
        <taxon>Insecta</taxon>
        <taxon>Pterygota</taxon>
        <taxon>Neoptera</taxon>
        <taxon>Endopterygota</taxon>
        <taxon>Lepidoptera</taxon>
        <taxon>Glossata</taxon>
        <taxon>Ditrysia</taxon>
        <taxon>Papilionoidea</taxon>
        <taxon>Nymphalidae</taxon>
        <taxon>Danainae</taxon>
        <taxon>Danaini</taxon>
        <taxon>Danaina</taxon>
        <taxon>Danaus</taxon>
        <taxon>Danaus</taxon>
    </lineage>
</organism>
<accession>A0A212EXW8</accession>
<evidence type="ECO:0000313" key="2">
    <source>
        <dbReference type="Proteomes" id="UP000007151"/>
    </source>
</evidence>
<gene>
    <name evidence="1" type="ORF">KGM_200436</name>
</gene>
<dbReference type="KEGG" id="dpl:KGM_200436"/>
<keyword evidence="2" id="KW-1185">Reference proteome</keyword>
<reference evidence="1 2" key="1">
    <citation type="journal article" date="2011" name="Cell">
        <title>The monarch butterfly genome yields insights into long-distance migration.</title>
        <authorList>
            <person name="Zhan S."/>
            <person name="Merlin C."/>
            <person name="Boore J.L."/>
            <person name="Reppert S.M."/>
        </authorList>
    </citation>
    <scope>NUCLEOTIDE SEQUENCE [LARGE SCALE GENOMIC DNA]</scope>
    <source>
        <strain evidence="1">F-2</strain>
    </source>
</reference>
<dbReference type="EMBL" id="AGBW02011652">
    <property type="protein sequence ID" value="OWR46342.1"/>
    <property type="molecule type" value="Genomic_DNA"/>
</dbReference>
<comment type="caution">
    <text evidence="1">The sequence shown here is derived from an EMBL/GenBank/DDBJ whole genome shotgun (WGS) entry which is preliminary data.</text>
</comment>